<dbReference type="Proteomes" id="UP000698173">
    <property type="component" value="Unassembled WGS sequence"/>
</dbReference>
<organism evidence="2 3">
    <name type="scientific">Sporosarcina psychrophila</name>
    <name type="common">Bacillus psychrophilus</name>
    <dbReference type="NCBI Taxonomy" id="1476"/>
    <lineage>
        <taxon>Bacteria</taxon>
        <taxon>Bacillati</taxon>
        <taxon>Bacillota</taxon>
        <taxon>Bacilli</taxon>
        <taxon>Bacillales</taxon>
        <taxon>Caryophanaceae</taxon>
        <taxon>Sporosarcina</taxon>
    </lineage>
</organism>
<accession>A0A921G0D0</accession>
<feature type="signal peptide" evidence="1">
    <location>
        <begin position="1"/>
        <end position="19"/>
    </location>
</feature>
<protein>
    <recommendedName>
        <fullName evidence="4">DUF4367 domain-containing protein</fullName>
    </recommendedName>
</protein>
<reference evidence="2" key="1">
    <citation type="journal article" date="2021" name="PeerJ">
        <title>Extensive microbial diversity within the chicken gut microbiome revealed by metagenomics and culture.</title>
        <authorList>
            <person name="Gilroy R."/>
            <person name="Ravi A."/>
            <person name="Getino M."/>
            <person name="Pursley I."/>
            <person name="Horton D.L."/>
            <person name="Alikhan N.F."/>
            <person name="Baker D."/>
            <person name="Gharbi K."/>
            <person name="Hall N."/>
            <person name="Watson M."/>
            <person name="Adriaenssens E.M."/>
            <person name="Foster-Nyarko E."/>
            <person name="Jarju S."/>
            <person name="Secka A."/>
            <person name="Antonio M."/>
            <person name="Oren A."/>
            <person name="Chaudhuri R.R."/>
            <person name="La Ragione R."/>
            <person name="Hildebrand F."/>
            <person name="Pallen M.J."/>
        </authorList>
    </citation>
    <scope>NUCLEOTIDE SEQUENCE</scope>
    <source>
        <strain evidence="2">CHK171-7178</strain>
    </source>
</reference>
<evidence type="ECO:0000313" key="3">
    <source>
        <dbReference type="Proteomes" id="UP000698173"/>
    </source>
</evidence>
<sequence length="170" mass="19109">MFRKWKFIFLLAVSVLALAGCGKSLDERATSGVETAREAFHSNDKNRTEEIDGIKLYKPAGFTMNDNSDAQNIVFMKNDETFILFINPNEKSDSKLFYDLLLADQSKEIVEQATFTDEDTFGFAAVVKSGDDVELITSVGGTKMTTLTKKKKIEENLARMMEIVRSVKQD</sequence>
<comment type="caution">
    <text evidence="2">The sequence shown here is derived from an EMBL/GenBank/DDBJ whole genome shotgun (WGS) entry which is preliminary data.</text>
</comment>
<gene>
    <name evidence="2" type="ORF">K8V56_11140</name>
</gene>
<evidence type="ECO:0000313" key="2">
    <source>
        <dbReference type="EMBL" id="HJF32312.1"/>
    </source>
</evidence>
<dbReference type="EMBL" id="DYWT01000184">
    <property type="protein sequence ID" value="HJF32312.1"/>
    <property type="molecule type" value="Genomic_DNA"/>
</dbReference>
<dbReference type="PROSITE" id="PS51257">
    <property type="entry name" value="PROKAR_LIPOPROTEIN"/>
    <property type="match status" value="1"/>
</dbReference>
<proteinExistence type="predicted"/>
<keyword evidence="1" id="KW-0732">Signal</keyword>
<evidence type="ECO:0000256" key="1">
    <source>
        <dbReference type="SAM" id="SignalP"/>
    </source>
</evidence>
<dbReference type="AlphaFoldDB" id="A0A921G0D0"/>
<reference evidence="2" key="2">
    <citation type="submission" date="2021-09" db="EMBL/GenBank/DDBJ databases">
        <authorList>
            <person name="Gilroy R."/>
        </authorList>
    </citation>
    <scope>NUCLEOTIDE SEQUENCE</scope>
    <source>
        <strain evidence="2">CHK171-7178</strain>
    </source>
</reference>
<feature type="chain" id="PRO_5039412329" description="DUF4367 domain-containing protein" evidence="1">
    <location>
        <begin position="20"/>
        <end position="170"/>
    </location>
</feature>
<evidence type="ECO:0008006" key="4">
    <source>
        <dbReference type="Google" id="ProtNLM"/>
    </source>
</evidence>
<name>A0A921G0D0_SPOPS</name>